<comment type="caution">
    <text evidence="1">The sequence shown here is derived from an EMBL/GenBank/DDBJ whole genome shotgun (WGS) entry which is preliminary data.</text>
</comment>
<dbReference type="EMBL" id="WNVM01000606">
    <property type="protein sequence ID" value="MDZ5010642.1"/>
    <property type="molecule type" value="Genomic_DNA"/>
</dbReference>
<evidence type="ECO:0000313" key="2">
    <source>
        <dbReference type="Proteomes" id="UP001292368"/>
    </source>
</evidence>
<evidence type="ECO:0000313" key="1">
    <source>
        <dbReference type="EMBL" id="MDZ5010642.1"/>
    </source>
</evidence>
<protein>
    <submittedName>
        <fullName evidence="1">Conjugal transfer protein TraX</fullName>
    </submittedName>
</protein>
<gene>
    <name evidence="1" type="ORF">GNF77_17425</name>
</gene>
<feature type="non-terminal residue" evidence="1">
    <location>
        <position position="45"/>
    </location>
</feature>
<reference evidence="1" key="1">
    <citation type="submission" date="2019-11" db="EMBL/GenBank/DDBJ databases">
        <title>Characterization of Clostridium perfringens isolates from swine manure treated agricultural soils.</title>
        <authorList>
            <person name="Wushke S.T."/>
        </authorList>
    </citation>
    <scope>NUCLEOTIDE SEQUENCE</scope>
    <source>
        <strain evidence="1">V2</strain>
    </source>
</reference>
<proteinExistence type="predicted"/>
<dbReference type="Proteomes" id="UP001292368">
    <property type="component" value="Unassembled WGS sequence"/>
</dbReference>
<dbReference type="AlphaFoldDB" id="A0AAW9IWP6"/>
<name>A0AAW9IWP6_CLOPF</name>
<sequence length="45" mass="5228">MLNSFTLKVISIITMLMDHIYTYLNGIYDIPIWFGYLGKLSAPIF</sequence>
<organism evidence="1 2">
    <name type="scientific">Clostridium perfringens</name>
    <dbReference type="NCBI Taxonomy" id="1502"/>
    <lineage>
        <taxon>Bacteria</taxon>
        <taxon>Bacillati</taxon>
        <taxon>Bacillota</taxon>
        <taxon>Clostridia</taxon>
        <taxon>Eubacteriales</taxon>
        <taxon>Clostridiaceae</taxon>
        <taxon>Clostridium</taxon>
    </lineage>
</organism>
<accession>A0AAW9IWP6</accession>